<dbReference type="Proteomes" id="UP001501204">
    <property type="component" value="Unassembled WGS sequence"/>
</dbReference>
<feature type="region of interest" description="Disordered" evidence="1">
    <location>
        <begin position="1"/>
        <end position="73"/>
    </location>
</feature>
<organism evidence="2 3">
    <name type="scientific">Kocuria aegyptia</name>
    <dbReference type="NCBI Taxonomy" id="330943"/>
    <lineage>
        <taxon>Bacteria</taxon>
        <taxon>Bacillati</taxon>
        <taxon>Actinomycetota</taxon>
        <taxon>Actinomycetes</taxon>
        <taxon>Micrococcales</taxon>
        <taxon>Micrococcaceae</taxon>
        <taxon>Kocuria</taxon>
    </lineage>
</organism>
<reference evidence="3" key="1">
    <citation type="journal article" date="2019" name="Int. J. Syst. Evol. Microbiol.">
        <title>The Global Catalogue of Microorganisms (GCM) 10K type strain sequencing project: providing services to taxonomists for standard genome sequencing and annotation.</title>
        <authorList>
            <consortium name="The Broad Institute Genomics Platform"/>
            <consortium name="The Broad Institute Genome Sequencing Center for Infectious Disease"/>
            <person name="Wu L."/>
            <person name="Ma J."/>
        </authorList>
    </citation>
    <scope>NUCLEOTIDE SEQUENCE [LARGE SCALE GENOMIC DNA]</scope>
    <source>
        <strain evidence="3">JCM 14735</strain>
    </source>
</reference>
<protein>
    <submittedName>
        <fullName evidence="2">Uncharacterized protein</fullName>
    </submittedName>
</protein>
<sequence>MDPWENGSAVAAAGTGEGGPRPLREPMAPAGTGAPRRCGGGSGESIVPGQLDDPGDAPTSFNRMQGRGERREHTYRRVFIKFFDGAPPRPPAAAPM</sequence>
<proteinExistence type="predicted"/>
<evidence type="ECO:0000313" key="3">
    <source>
        <dbReference type="Proteomes" id="UP001501204"/>
    </source>
</evidence>
<keyword evidence="3" id="KW-1185">Reference proteome</keyword>
<dbReference type="EMBL" id="BAAAOA010000017">
    <property type="protein sequence ID" value="GAA1757686.1"/>
    <property type="molecule type" value="Genomic_DNA"/>
</dbReference>
<name>A0ABP4WLT0_9MICC</name>
<evidence type="ECO:0000256" key="1">
    <source>
        <dbReference type="SAM" id="MobiDB-lite"/>
    </source>
</evidence>
<comment type="caution">
    <text evidence="2">The sequence shown here is derived from an EMBL/GenBank/DDBJ whole genome shotgun (WGS) entry which is preliminary data.</text>
</comment>
<gene>
    <name evidence="2" type="ORF">GCM10009767_16240</name>
</gene>
<accession>A0ABP4WLT0</accession>
<evidence type="ECO:0000313" key="2">
    <source>
        <dbReference type="EMBL" id="GAA1757686.1"/>
    </source>
</evidence>